<dbReference type="EMBL" id="GGEC01055400">
    <property type="protein sequence ID" value="MBX35884.1"/>
    <property type="molecule type" value="Transcribed_RNA"/>
</dbReference>
<dbReference type="AlphaFoldDB" id="A0A2P2N0B8"/>
<sequence length="36" mass="4283">MLTDTSIFNRICPIWKLREFGLWGIPSLSNREYLVL</sequence>
<name>A0A2P2N0B8_RHIMU</name>
<proteinExistence type="predicted"/>
<organism evidence="1">
    <name type="scientific">Rhizophora mucronata</name>
    <name type="common">Asiatic mangrove</name>
    <dbReference type="NCBI Taxonomy" id="61149"/>
    <lineage>
        <taxon>Eukaryota</taxon>
        <taxon>Viridiplantae</taxon>
        <taxon>Streptophyta</taxon>
        <taxon>Embryophyta</taxon>
        <taxon>Tracheophyta</taxon>
        <taxon>Spermatophyta</taxon>
        <taxon>Magnoliopsida</taxon>
        <taxon>eudicotyledons</taxon>
        <taxon>Gunneridae</taxon>
        <taxon>Pentapetalae</taxon>
        <taxon>rosids</taxon>
        <taxon>fabids</taxon>
        <taxon>Malpighiales</taxon>
        <taxon>Rhizophoraceae</taxon>
        <taxon>Rhizophora</taxon>
    </lineage>
</organism>
<protein>
    <submittedName>
        <fullName evidence="1">Uncharacterized protein</fullName>
    </submittedName>
</protein>
<reference evidence="1" key="1">
    <citation type="submission" date="2018-02" db="EMBL/GenBank/DDBJ databases">
        <title>Rhizophora mucronata_Transcriptome.</title>
        <authorList>
            <person name="Meera S.P."/>
            <person name="Sreeshan A."/>
            <person name="Augustine A."/>
        </authorList>
    </citation>
    <scope>NUCLEOTIDE SEQUENCE</scope>
    <source>
        <tissue evidence="1">Leaf</tissue>
    </source>
</reference>
<evidence type="ECO:0000313" key="1">
    <source>
        <dbReference type="EMBL" id="MBX35884.1"/>
    </source>
</evidence>
<accession>A0A2P2N0B8</accession>